<proteinExistence type="predicted"/>
<accession>A0A059CT52</accession>
<dbReference type="InParanoid" id="A0A059CT52"/>
<evidence type="ECO:0000256" key="1">
    <source>
        <dbReference type="SAM" id="MobiDB-lite"/>
    </source>
</evidence>
<evidence type="ECO:0000313" key="3">
    <source>
        <dbReference type="EMBL" id="KCW81125.1"/>
    </source>
</evidence>
<feature type="region of interest" description="Disordered" evidence="1">
    <location>
        <begin position="91"/>
        <end position="114"/>
    </location>
</feature>
<organism evidence="3">
    <name type="scientific">Eucalyptus grandis</name>
    <name type="common">Flooded gum</name>
    <dbReference type="NCBI Taxonomy" id="71139"/>
    <lineage>
        <taxon>Eukaryota</taxon>
        <taxon>Viridiplantae</taxon>
        <taxon>Streptophyta</taxon>
        <taxon>Embryophyta</taxon>
        <taxon>Tracheophyta</taxon>
        <taxon>Spermatophyta</taxon>
        <taxon>Magnoliopsida</taxon>
        <taxon>eudicotyledons</taxon>
        <taxon>Gunneridae</taxon>
        <taxon>Pentapetalae</taxon>
        <taxon>rosids</taxon>
        <taxon>malvids</taxon>
        <taxon>Myrtales</taxon>
        <taxon>Myrtaceae</taxon>
        <taxon>Myrtoideae</taxon>
        <taxon>Eucalypteae</taxon>
        <taxon>Eucalyptus</taxon>
    </lineage>
</organism>
<dbReference type="EMBL" id="KK198755">
    <property type="protein sequence ID" value="KCW81125.1"/>
    <property type="molecule type" value="Genomic_DNA"/>
</dbReference>
<feature type="chain" id="PRO_5001574760" evidence="2">
    <location>
        <begin position="28"/>
        <end position="125"/>
    </location>
</feature>
<dbReference type="Gramene" id="KCW81125">
    <property type="protein sequence ID" value="KCW81125"/>
    <property type="gene ID" value="EUGRSUZ_C02503"/>
</dbReference>
<evidence type="ECO:0000256" key="2">
    <source>
        <dbReference type="SAM" id="SignalP"/>
    </source>
</evidence>
<dbReference type="AlphaFoldDB" id="A0A059CT52"/>
<protein>
    <submittedName>
        <fullName evidence="3">Uncharacterized protein</fullName>
    </submittedName>
</protein>
<feature type="compositionally biased region" description="Basic and acidic residues" evidence="1">
    <location>
        <begin position="103"/>
        <end position="114"/>
    </location>
</feature>
<feature type="signal peptide" evidence="2">
    <location>
        <begin position="1"/>
        <end position="27"/>
    </location>
</feature>
<name>A0A059CT52_EUCGR</name>
<feature type="region of interest" description="Disordered" evidence="1">
    <location>
        <begin position="35"/>
        <end position="54"/>
    </location>
</feature>
<reference evidence="3" key="1">
    <citation type="submission" date="2013-07" db="EMBL/GenBank/DDBJ databases">
        <title>The genome of Eucalyptus grandis.</title>
        <authorList>
            <person name="Schmutz J."/>
            <person name="Hayes R."/>
            <person name="Myburg A."/>
            <person name="Tuskan G."/>
            <person name="Grattapaglia D."/>
            <person name="Rokhsar D.S."/>
        </authorList>
    </citation>
    <scope>NUCLEOTIDE SEQUENCE</scope>
    <source>
        <tissue evidence="3">Leaf extractions</tissue>
    </source>
</reference>
<gene>
    <name evidence="3" type="ORF">EUGRSUZ_C02503</name>
</gene>
<sequence length="125" mass="13236">MAAFKFAPLTLSFALLLLLSRSPWSSAREVTAFTDETVRQRQQQQQRKSSDDIWSPFRARKIGTHVVKRLSGGGGGGGGGAAVTVAAAAAPLPSGGRHSHPAAARERSAAYSHRDSWLVSGQVLP</sequence>
<keyword evidence="2" id="KW-0732">Signal</keyword>